<dbReference type="Proteomes" id="UP000619788">
    <property type="component" value="Unassembled WGS sequence"/>
</dbReference>
<gene>
    <name evidence="2" type="ORF">Psi01_59460</name>
</gene>
<dbReference type="AlphaFoldDB" id="A0A8J3SMI7"/>
<keyword evidence="3" id="KW-1185">Reference proteome</keyword>
<accession>A0A8J3SMI7</accession>
<evidence type="ECO:0000313" key="2">
    <source>
        <dbReference type="EMBL" id="GIH95316.1"/>
    </source>
</evidence>
<feature type="region of interest" description="Disordered" evidence="1">
    <location>
        <begin position="1"/>
        <end position="23"/>
    </location>
</feature>
<dbReference type="InterPro" id="IPR009057">
    <property type="entry name" value="Homeodomain-like_sf"/>
</dbReference>
<sequence length="192" mass="21081">MPTMTTTPQPRSRGGRRGKLTPETHKRIIDAVRAGATYEGAAGAAGIPEGTLYRWLREAEQPGAPAWKRQFRQDITRARDEVEVRVAAGSVMKAALGGFELERTTIHRPDGTVEEKVRYAPPDGRVGLEILGRRFRDRGWARERVEVTGADGGPIHIQHATIAELAERLHAELTGGDDGDVVEVEVVVDDEE</sequence>
<comment type="caution">
    <text evidence="2">The sequence shown here is derived from an EMBL/GenBank/DDBJ whole genome shotgun (WGS) entry which is preliminary data.</text>
</comment>
<proteinExistence type="predicted"/>
<evidence type="ECO:0000313" key="3">
    <source>
        <dbReference type="Proteomes" id="UP000619788"/>
    </source>
</evidence>
<organism evidence="2 3">
    <name type="scientific">Planobispora siamensis</name>
    <dbReference type="NCBI Taxonomy" id="936338"/>
    <lineage>
        <taxon>Bacteria</taxon>
        <taxon>Bacillati</taxon>
        <taxon>Actinomycetota</taxon>
        <taxon>Actinomycetes</taxon>
        <taxon>Streptosporangiales</taxon>
        <taxon>Streptosporangiaceae</taxon>
        <taxon>Planobispora</taxon>
    </lineage>
</organism>
<dbReference type="EMBL" id="BOOJ01000052">
    <property type="protein sequence ID" value="GIH95316.1"/>
    <property type="molecule type" value="Genomic_DNA"/>
</dbReference>
<name>A0A8J3SMI7_9ACTN</name>
<evidence type="ECO:0000256" key="1">
    <source>
        <dbReference type="SAM" id="MobiDB-lite"/>
    </source>
</evidence>
<protein>
    <submittedName>
        <fullName evidence="2">Uncharacterized protein</fullName>
    </submittedName>
</protein>
<dbReference type="SUPFAM" id="SSF46689">
    <property type="entry name" value="Homeodomain-like"/>
    <property type="match status" value="1"/>
</dbReference>
<dbReference type="Gene3D" id="1.10.10.60">
    <property type="entry name" value="Homeodomain-like"/>
    <property type="match status" value="1"/>
</dbReference>
<feature type="compositionally biased region" description="Polar residues" evidence="1">
    <location>
        <begin position="1"/>
        <end position="10"/>
    </location>
</feature>
<reference evidence="2 3" key="1">
    <citation type="submission" date="2021-01" db="EMBL/GenBank/DDBJ databases">
        <title>Whole genome shotgun sequence of Planobispora siamensis NBRC 107568.</title>
        <authorList>
            <person name="Komaki H."/>
            <person name="Tamura T."/>
        </authorList>
    </citation>
    <scope>NUCLEOTIDE SEQUENCE [LARGE SCALE GENOMIC DNA]</scope>
    <source>
        <strain evidence="2 3">NBRC 107568</strain>
    </source>
</reference>